<dbReference type="GO" id="GO:0042773">
    <property type="term" value="P:ATP synthesis coupled electron transport"/>
    <property type="evidence" value="ECO:0007669"/>
    <property type="project" value="InterPro"/>
</dbReference>
<dbReference type="GeneID" id="41594375"/>
<gene>
    <name evidence="8" type="primary">nuoL</name>
    <name evidence="8" type="ORF">NCAV_0274</name>
</gene>
<evidence type="ECO:0000256" key="3">
    <source>
        <dbReference type="ARBA" id="ARBA00022989"/>
    </source>
</evidence>
<dbReference type="PANTHER" id="PTHR42829">
    <property type="entry name" value="NADH-UBIQUINONE OXIDOREDUCTASE CHAIN 5"/>
    <property type="match status" value="1"/>
</dbReference>
<dbReference type="GO" id="GO:0008137">
    <property type="term" value="F:NADH dehydrogenase (ubiquinone) activity"/>
    <property type="evidence" value="ECO:0007669"/>
    <property type="project" value="InterPro"/>
</dbReference>
<reference evidence="9" key="1">
    <citation type="submission" date="2018-01" db="EMBL/GenBank/DDBJ databases">
        <authorList>
            <person name="Kerou L M."/>
        </authorList>
    </citation>
    <scope>NUCLEOTIDE SEQUENCE [LARGE SCALE GENOMIC DNA]</scope>
    <source>
        <strain evidence="9">SCU2</strain>
    </source>
</reference>
<evidence type="ECO:0000256" key="4">
    <source>
        <dbReference type="ARBA" id="ARBA00023136"/>
    </source>
</evidence>
<dbReference type="Gene3D" id="1.20.5.2700">
    <property type="match status" value="1"/>
</dbReference>
<evidence type="ECO:0000256" key="2">
    <source>
        <dbReference type="ARBA" id="ARBA00022692"/>
    </source>
</evidence>
<dbReference type="KEGG" id="ncv:NCAV_0274"/>
<feature type="transmembrane region" description="Helical" evidence="5">
    <location>
        <begin position="394"/>
        <end position="417"/>
    </location>
</feature>
<dbReference type="GO" id="GO:0015990">
    <property type="term" value="P:electron transport coupled proton transport"/>
    <property type="evidence" value="ECO:0007669"/>
    <property type="project" value="TreeGrafter"/>
</dbReference>
<sequence length="703" mass="77095">MMVDLSMIISIIVLAAGAVEESADRFIHNPEFDALALNIWLVWVLPMIGAMLSPLFGRIGSRVRDTAPAAFSLASAILASTLIPIALAGDEVHSQYTWIPDLGIRAGVIADTLSIIMSNLVAWISFLIMVYSIGYMKGDPNLVRYWFFMNFFIGSMQLIVLSDNLLMLFFGWEGVGLASYALIGFWYKDRVKDYVGRIGHHAWGIAQYTSPSHAGMKAFLMTRAGDAAMLAGMFLIFIHAGTFEYKLLLEDTEWAHVMQSNGLLVPAAVLIFVGAIGKSAQFPLHEWLLEAMTGPTSVSALIHAATMVKAGVFLVARLGPLFFAVASMDVGVFFEVVTWVGAITAFMLASQAIVNKEIKKVLAYSTGSQIGYMLLALGIAGLSAEFINGYTAGLFHLASHAMFKASLFMAAGGILHIAESRFMDDMGGLRKHARRTYIFMLAGALSLAGAPIITSGFWSKDAIFASLLESHYIYAPVLFWMAFLTAVMTAFYTIRMVGMVMFGEKSKHLQELEHHGHKLHDVSAVMWVPFGILAGLTIAIGVAGPFVEGQLHELFSIFLLNSYGIESHGEVAINPEAVASSVIAFGIGSGLGYIFYIRRAVSPEVVARSAVAYAVYRFLENRWYVNSIYYWAFVIAPLLASRLTWRYFEMIVIDGINPAFQFAMAWWSKVVRYMQTGVVQTYIYAFAVGIIFVLLLVIAGSGA</sequence>
<dbReference type="AlphaFoldDB" id="A0A2K5APA1"/>
<keyword evidence="8" id="KW-0560">Oxidoreductase</keyword>
<feature type="transmembrane region" description="Helical" evidence="5">
    <location>
        <begin position="524"/>
        <end position="543"/>
    </location>
</feature>
<evidence type="ECO:0000259" key="6">
    <source>
        <dbReference type="Pfam" id="PF00361"/>
    </source>
</evidence>
<dbReference type="RefSeq" id="WP_197706668.1">
    <property type="nucleotide sequence ID" value="NZ_LT981265.1"/>
</dbReference>
<dbReference type="InterPro" id="IPR001750">
    <property type="entry name" value="ND/Mrp_TM"/>
</dbReference>
<dbReference type="PRINTS" id="PR01434">
    <property type="entry name" value="NADHDHGNASE5"/>
</dbReference>
<feature type="domain" description="NADH-Ubiquinone oxidoreductase (complex I) chain 5 N-terminal" evidence="7">
    <location>
        <begin position="101"/>
        <end position="145"/>
    </location>
</feature>
<dbReference type="InterPro" id="IPR018393">
    <property type="entry name" value="NADHpl_OxRdtase_5_subgr"/>
</dbReference>
<evidence type="ECO:0000313" key="9">
    <source>
        <dbReference type="Proteomes" id="UP000236248"/>
    </source>
</evidence>
<dbReference type="Pfam" id="PF00662">
    <property type="entry name" value="Proton_antipo_N"/>
    <property type="match status" value="1"/>
</dbReference>
<keyword evidence="4 5" id="KW-0472">Membrane</keyword>
<protein>
    <submittedName>
        <fullName evidence="8">NADH-quinone oxidoreductase subunit L</fullName>
        <ecNumber evidence="8">1.6.5.11</ecNumber>
    </submittedName>
</protein>
<dbReference type="Pfam" id="PF00361">
    <property type="entry name" value="Proton_antipo_M"/>
    <property type="match status" value="1"/>
</dbReference>
<feature type="transmembrane region" description="Helical" evidence="5">
    <location>
        <begin position="478"/>
        <end position="503"/>
    </location>
</feature>
<keyword evidence="3 5" id="KW-1133">Transmembrane helix</keyword>
<evidence type="ECO:0000256" key="5">
    <source>
        <dbReference type="SAM" id="Phobius"/>
    </source>
</evidence>
<feature type="transmembrane region" description="Helical" evidence="5">
    <location>
        <begin position="577"/>
        <end position="596"/>
    </location>
</feature>
<name>A0A2K5APA1_9ARCH</name>
<dbReference type="InterPro" id="IPR003945">
    <property type="entry name" value="NU5C-like"/>
</dbReference>
<feature type="transmembrane region" description="Helical" evidence="5">
    <location>
        <begin position="166"/>
        <end position="187"/>
    </location>
</feature>
<evidence type="ECO:0000259" key="7">
    <source>
        <dbReference type="Pfam" id="PF00662"/>
    </source>
</evidence>
<dbReference type="GO" id="GO:0003954">
    <property type="term" value="F:NADH dehydrogenase activity"/>
    <property type="evidence" value="ECO:0007669"/>
    <property type="project" value="TreeGrafter"/>
</dbReference>
<evidence type="ECO:0000256" key="1">
    <source>
        <dbReference type="ARBA" id="ARBA00004141"/>
    </source>
</evidence>
<feature type="transmembrane region" description="Helical" evidence="5">
    <location>
        <begin position="263"/>
        <end position="284"/>
    </location>
</feature>
<dbReference type="Proteomes" id="UP000236248">
    <property type="component" value="Chromosome NCAV"/>
</dbReference>
<feature type="transmembrane region" description="Helical" evidence="5">
    <location>
        <begin position="224"/>
        <end position="243"/>
    </location>
</feature>
<dbReference type="EMBL" id="LT981265">
    <property type="protein sequence ID" value="SPC33471.1"/>
    <property type="molecule type" value="Genomic_DNA"/>
</dbReference>
<accession>A0A2K5APA1</accession>
<proteinExistence type="predicted"/>
<feature type="transmembrane region" description="Helical" evidence="5">
    <location>
        <begin position="322"/>
        <end position="349"/>
    </location>
</feature>
<feature type="transmembrane region" description="Helical" evidence="5">
    <location>
        <begin position="679"/>
        <end position="699"/>
    </location>
</feature>
<keyword evidence="2 5" id="KW-0812">Transmembrane</keyword>
<feature type="transmembrane region" description="Helical" evidence="5">
    <location>
        <begin position="623"/>
        <end position="640"/>
    </location>
</feature>
<feature type="transmembrane region" description="Helical" evidence="5">
    <location>
        <begin position="108"/>
        <end position="130"/>
    </location>
</feature>
<dbReference type="GO" id="GO:0016020">
    <property type="term" value="C:membrane"/>
    <property type="evidence" value="ECO:0007669"/>
    <property type="project" value="UniProtKB-SubCell"/>
</dbReference>
<feature type="transmembrane region" description="Helical" evidence="5">
    <location>
        <begin position="39"/>
        <end position="57"/>
    </location>
</feature>
<dbReference type="NCBIfam" id="TIGR01974">
    <property type="entry name" value="NDH_I_L"/>
    <property type="match status" value="1"/>
</dbReference>
<feature type="transmembrane region" description="Helical" evidence="5">
    <location>
        <begin position="296"/>
        <end position="316"/>
    </location>
</feature>
<feature type="transmembrane region" description="Helical" evidence="5">
    <location>
        <begin position="361"/>
        <end position="382"/>
    </location>
</feature>
<feature type="transmembrane region" description="Helical" evidence="5">
    <location>
        <begin position="437"/>
        <end position="458"/>
    </location>
</feature>
<feature type="transmembrane region" description="Helical" evidence="5">
    <location>
        <begin position="142"/>
        <end position="160"/>
    </location>
</feature>
<evidence type="ECO:0000313" key="8">
    <source>
        <dbReference type="EMBL" id="SPC33471.1"/>
    </source>
</evidence>
<keyword evidence="9" id="KW-1185">Reference proteome</keyword>
<feature type="domain" description="NADH:quinone oxidoreductase/Mrp antiporter transmembrane" evidence="6">
    <location>
        <begin position="211"/>
        <end position="482"/>
    </location>
</feature>
<organism evidence="8 9">
    <name type="scientific">Candidatus Nitrosocaldus cavascurensis</name>
    <dbReference type="NCBI Taxonomy" id="2058097"/>
    <lineage>
        <taxon>Archaea</taxon>
        <taxon>Nitrososphaerota</taxon>
        <taxon>Nitrososphaeria</taxon>
        <taxon>Candidatus Nitrosocaldales</taxon>
        <taxon>Candidatus Nitrosocaldaceae</taxon>
        <taxon>Candidatus Nitrosocaldus</taxon>
    </lineage>
</organism>
<feature type="transmembrane region" description="Helical" evidence="5">
    <location>
        <begin position="69"/>
        <end position="88"/>
    </location>
</feature>
<dbReference type="PANTHER" id="PTHR42829:SF2">
    <property type="entry name" value="NADH-UBIQUINONE OXIDOREDUCTASE CHAIN 5"/>
    <property type="match status" value="1"/>
</dbReference>
<dbReference type="InterPro" id="IPR001516">
    <property type="entry name" value="Proton_antipo_N"/>
</dbReference>
<dbReference type="EC" id="1.6.5.11" evidence="8"/>
<comment type="subcellular location">
    <subcellularLocation>
        <location evidence="1">Membrane</location>
        <topology evidence="1">Multi-pass membrane protein</topology>
    </subcellularLocation>
</comment>